<dbReference type="Pfam" id="PF01124">
    <property type="entry name" value="MAPEG"/>
    <property type="match status" value="1"/>
</dbReference>
<name>A0A3B0X2Q7_9ZZZZ</name>
<organism evidence="6">
    <name type="scientific">hydrothermal vent metagenome</name>
    <dbReference type="NCBI Taxonomy" id="652676"/>
    <lineage>
        <taxon>unclassified sequences</taxon>
        <taxon>metagenomes</taxon>
        <taxon>ecological metagenomes</taxon>
    </lineage>
</organism>
<feature type="transmembrane region" description="Helical" evidence="5">
    <location>
        <begin position="7"/>
        <end position="25"/>
    </location>
</feature>
<accession>A0A3B0X2Q7</accession>
<evidence type="ECO:0000256" key="4">
    <source>
        <dbReference type="ARBA" id="ARBA00023136"/>
    </source>
</evidence>
<feature type="transmembrane region" description="Helical" evidence="5">
    <location>
        <begin position="110"/>
        <end position="128"/>
    </location>
</feature>
<dbReference type="Gene3D" id="1.20.120.550">
    <property type="entry name" value="Membrane associated eicosanoid/glutathione metabolism-like domain"/>
    <property type="match status" value="1"/>
</dbReference>
<reference evidence="6" key="1">
    <citation type="submission" date="2018-06" db="EMBL/GenBank/DDBJ databases">
        <authorList>
            <person name="Zhirakovskaya E."/>
        </authorList>
    </citation>
    <scope>NUCLEOTIDE SEQUENCE</scope>
</reference>
<evidence type="ECO:0000256" key="1">
    <source>
        <dbReference type="ARBA" id="ARBA00004370"/>
    </source>
</evidence>
<sequence>MGISMTTAYWCVFIVVLLPYIWVLFARGPGFSLQKNRIPRIASESFEGVQQRLYWAHLNSLEAIAPFAVAVIIAQSSYVEQQSIDMLALAFVGFRIAHALAYIADIGLLRSLFFAAGMSCVVALFLSAA</sequence>
<evidence type="ECO:0008006" key="7">
    <source>
        <dbReference type="Google" id="ProtNLM"/>
    </source>
</evidence>
<dbReference type="EMBL" id="UOFG01000163">
    <property type="protein sequence ID" value="VAW62081.1"/>
    <property type="molecule type" value="Genomic_DNA"/>
</dbReference>
<dbReference type="GO" id="GO:0016020">
    <property type="term" value="C:membrane"/>
    <property type="evidence" value="ECO:0007669"/>
    <property type="project" value="UniProtKB-SubCell"/>
</dbReference>
<dbReference type="InterPro" id="IPR001129">
    <property type="entry name" value="Membr-assoc_MAPEG"/>
</dbReference>
<evidence type="ECO:0000313" key="6">
    <source>
        <dbReference type="EMBL" id="VAW62081.1"/>
    </source>
</evidence>
<dbReference type="SUPFAM" id="SSF161084">
    <property type="entry name" value="MAPEG domain-like"/>
    <property type="match status" value="1"/>
</dbReference>
<protein>
    <recommendedName>
        <fullName evidence="7">Membrane protein STY2112</fullName>
    </recommendedName>
</protein>
<comment type="subcellular location">
    <subcellularLocation>
        <location evidence="1">Membrane</location>
    </subcellularLocation>
</comment>
<dbReference type="PANTHER" id="PTHR35371:SF1">
    <property type="entry name" value="BLR7753 PROTEIN"/>
    <property type="match status" value="1"/>
</dbReference>
<keyword evidence="3 5" id="KW-1133">Transmembrane helix</keyword>
<evidence type="ECO:0000256" key="5">
    <source>
        <dbReference type="SAM" id="Phobius"/>
    </source>
</evidence>
<gene>
    <name evidence="6" type="ORF">MNBD_GAMMA11-938</name>
</gene>
<keyword evidence="2 5" id="KW-0812">Transmembrane</keyword>
<dbReference type="InterPro" id="IPR023352">
    <property type="entry name" value="MAPEG-like_dom_sf"/>
</dbReference>
<proteinExistence type="predicted"/>
<evidence type="ECO:0000256" key="2">
    <source>
        <dbReference type="ARBA" id="ARBA00022692"/>
    </source>
</evidence>
<dbReference type="AlphaFoldDB" id="A0A3B0X2Q7"/>
<dbReference type="PANTHER" id="PTHR35371">
    <property type="entry name" value="INNER MEMBRANE PROTEIN"/>
    <property type="match status" value="1"/>
</dbReference>
<keyword evidence="4 5" id="KW-0472">Membrane</keyword>
<evidence type="ECO:0000256" key="3">
    <source>
        <dbReference type="ARBA" id="ARBA00022989"/>
    </source>
</evidence>